<reference evidence="3" key="1">
    <citation type="journal article" date="2016" name="Genome Announc.">
        <title>Draft Genome Sequences of Five Rapidly Growing Mycobacterium Species, M. thermoresistibile, M. fortuitum subsp. acetamidolyticum, M. canariasense, M. brisbanense, and M. novocastrense.</title>
        <authorList>
            <person name="Katahira K."/>
            <person name="Ogura Y."/>
            <person name="Gotoh Y."/>
            <person name="Hayashi T."/>
        </authorList>
    </citation>
    <scope>NUCLEOTIDE SEQUENCE [LARGE SCALE GENOMIC DNA]</scope>
    <source>
        <strain evidence="3">JCM15298</strain>
    </source>
</reference>
<evidence type="ECO:0000259" key="1">
    <source>
        <dbReference type="PROSITE" id="PS51186"/>
    </source>
</evidence>
<gene>
    <name evidence="2" type="ORF">RMCC_2009</name>
</gene>
<organism evidence="2 3">
    <name type="scientific">Mycolicibacterium canariasense</name>
    <name type="common">Mycobacterium canariasense</name>
    <dbReference type="NCBI Taxonomy" id="228230"/>
    <lineage>
        <taxon>Bacteria</taxon>
        <taxon>Bacillati</taxon>
        <taxon>Actinomycetota</taxon>
        <taxon>Actinomycetes</taxon>
        <taxon>Mycobacteriales</taxon>
        <taxon>Mycobacteriaceae</taxon>
        <taxon>Mycolicibacterium</taxon>
    </lineage>
</organism>
<proteinExistence type="predicted"/>
<keyword evidence="2" id="KW-0808">Transferase</keyword>
<evidence type="ECO:0000313" key="2">
    <source>
        <dbReference type="EMBL" id="GAS95043.1"/>
    </source>
</evidence>
<dbReference type="OrthoDB" id="3174529at2"/>
<dbReference type="InterPro" id="IPR000182">
    <property type="entry name" value="GNAT_dom"/>
</dbReference>
<dbReference type="AlphaFoldDB" id="A0A124E1X3"/>
<name>A0A124E1X3_MYCCR</name>
<dbReference type="Gene3D" id="3.40.630.30">
    <property type="match status" value="1"/>
</dbReference>
<protein>
    <submittedName>
        <fullName evidence="2">Putative acetyltransferase</fullName>
    </submittedName>
</protein>
<comment type="caution">
    <text evidence="2">The sequence shown here is derived from an EMBL/GenBank/DDBJ whole genome shotgun (WGS) entry which is preliminary data.</text>
</comment>
<dbReference type="Proteomes" id="UP000069443">
    <property type="component" value="Unassembled WGS sequence"/>
</dbReference>
<keyword evidence="3" id="KW-1185">Reference proteome</keyword>
<evidence type="ECO:0000313" key="3">
    <source>
        <dbReference type="Proteomes" id="UP000069443"/>
    </source>
</evidence>
<accession>A0A124E1X3</accession>
<reference evidence="3" key="2">
    <citation type="submission" date="2016-02" db="EMBL/GenBank/DDBJ databases">
        <title>Draft genome sequence of five rapidly growing Mycobacterium species.</title>
        <authorList>
            <person name="Katahira K."/>
            <person name="Gotou Y."/>
            <person name="Iida K."/>
            <person name="Ogura Y."/>
            <person name="Hayashi T."/>
        </authorList>
    </citation>
    <scope>NUCLEOTIDE SEQUENCE [LARGE SCALE GENOMIC DNA]</scope>
    <source>
        <strain evidence="3">JCM15298</strain>
    </source>
</reference>
<dbReference type="SUPFAM" id="SSF55729">
    <property type="entry name" value="Acyl-CoA N-acyltransferases (Nat)"/>
    <property type="match status" value="1"/>
</dbReference>
<dbReference type="GO" id="GO:0016747">
    <property type="term" value="F:acyltransferase activity, transferring groups other than amino-acyl groups"/>
    <property type="evidence" value="ECO:0007669"/>
    <property type="project" value="InterPro"/>
</dbReference>
<dbReference type="Pfam" id="PF00583">
    <property type="entry name" value="Acetyltransf_1"/>
    <property type="match status" value="1"/>
</dbReference>
<feature type="domain" description="N-acetyltransferase" evidence="1">
    <location>
        <begin position="136"/>
        <end position="275"/>
    </location>
</feature>
<dbReference type="RefSeq" id="WP_062656266.1">
    <property type="nucleotide sequence ID" value="NZ_BCSY01000036.1"/>
</dbReference>
<dbReference type="EMBL" id="BCSY01000036">
    <property type="protein sequence ID" value="GAS95043.1"/>
    <property type="molecule type" value="Genomic_DNA"/>
</dbReference>
<dbReference type="PROSITE" id="PS51186">
    <property type="entry name" value="GNAT"/>
    <property type="match status" value="1"/>
</dbReference>
<sequence length="275" mass="29054">MHVSLHRTRDEFAPVARSVYLPDPVTFTVELTTLRLPVSDEGHLMVSVTDGVTVGAAVQLGDAALLTSGLPPAGAADVAAALTRTHPRLPSVRGTRDSTTAFATAWSDTTGMRAELTEVEPLYRLAALATPAGVPGEGRPAVGREVDLLVDWLDAFFVEAFGAASDREARRAYLHQIALTDGDIVLWTVGGAPVSMARVHAPLAGVSRIGPVFTPPRHRGHGYAAAVTAAAARHAHARGADEVVLFADAANEVANRVYRRIGFVAVDEHVQYAFG</sequence>
<dbReference type="InterPro" id="IPR016181">
    <property type="entry name" value="Acyl_CoA_acyltransferase"/>
</dbReference>